<gene>
    <name evidence="9" type="ordered locus">TREAZ_0289</name>
</gene>
<dbReference type="PROSITE" id="PS51379">
    <property type="entry name" value="4FE4S_FER_2"/>
    <property type="match status" value="2"/>
</dbReference>
<dbReference type="InterPro" id="IPR011538">
    <property type="entry name" value="Nuo51_FMN-bd"/>
</dbReference>
<protein>
    <submittedName>
        <fullName evidence="9">Putative 4Fe-4S ferredoxin, RnfC</fullName>
    </submittedName>
</protein>
<keyword evidence="6" id="KW-0408">Iron</keyword>
<dbReference type="SUPFAM" id="SSF46548">
    <property type="entry name" value="alpha-helical ferredoxin"/>
    <property type="match status" value="1"/>
</dbReference>
<feature type="domain" description="4Fe-4S ferredoxin-type" evidence="8">
    <location>
        <begin position="358"/>
        <end position="387"/>
    </location>
</feature>
<dbReference type="Pfam" id="PF01512">
    <property type="entry name" value="Complex1_51K"/>
    <property type="match status" value="1"/>
</dbReference>
<accession>F5YE39</accession>
<dbReference type="InterPro" id="IPR017896">
    <property type="entry name" value="4Fe4S_Fe-S-bd"/>
</dbReference>
<dbReference type="InParanoid" id="F5YE39"/>
<keyword evidence="4" id="KW-0677">Repeat</keyword>
<evidence type="ECO:0000256" key="4">
    <source>
        <dbReference type="ARBA" id="ARBA00022737"/>
    </source>
</evidence>
<dbReference type="Pfam" id="PF13375">
    <property type="entry name" value="RnfC_N"/>
    <property type="match status" value="1"/>
</dbReference>
<dbReference type="RefSeq" id="WP_015711642.1">
    <property type="nucleotide sequence ID" value="NC_015577.1"/>
</dbReference>
<evidence type="ECO:0000256" key="1">
    <source>
        <dbReference type="ARBA" id="ARBA00022448"/>
    </source>
</evidence>
<evidence type="ECO:0000256" key="5">
    <source>
        <dbReference type="ARBA" id="ARBA00022982"/>
    </source>
</evidence>
<name>F5YE39_LEAAZ</name>
<keyword evidence="10" id="KW-1185">Reference proteome</keyword>
<proteinExistence type="predicted"/>
<evidence type="ECO:0000256" key="7">
    <source>
        <dbReference type="ARBA" id="ARBA00023014"/>
    </source>
</evidence>
<keyword evidence="1" id="KW-0813">Transport</keyword>
<dbReference type="eggNOG" id="COG4656">
    <property type="taxonomic scope" value="Bacteria"/>
</dbReference>
<dbReference type="OrthoDB" id="358646at2"/>
<keyword evidence="2" id="KW-0004">4Fe-4S</keyword>
<dbReference type="InterPro" id="IPR037225">
    <property type="entry name" value="Nuo51_FMN-bd_sf"/>
</dbReference>
<dbReference type="SUPFAM" id="SSF142984">
    <property type="entry name" value="Nqo1 middle domain-like"/>
    <property type="match status" value="1"/>
</dbReference>
<evidence type="ECO:0000313" key="10">
    <source>
        <dbReference type="Proteomes" id="UP000009222"/>
    </source>
</evidence>
<dbReference type="SUPFAM" id="SSF142019">
    <property type="entry name" value="Nqo1 FMN-binding domain-like"/>
    <property type="match status" value="1"/>
</dbReference>
<dbReference type="STRING" id="545695.TREAZ_0289"/>
<dbReference type="KEGG" id="taz:TREAZ_0289"/>
<dbReference type="InterPro" id="IPR019554">
    <property type="entry name" value="Soluble_ligand-bd"/>
</dbReference>
<reference evidence="10" key="1">
    <citation type="submission" date="2009-12" db="EMBL/GenBank/DDBJ databases">
        <title>Complete sequence of Treponema azotonutricium strain ZAS-9.</title>
        <authorList>
            <person name="Tetu S.G."/>
            <person name="Matson E."/>
            <person name="Ren Q."/>
            <person name="Seshadri R."/>
            <person name="Elbourne L."/>
            <person name="Hassan K.A."/>
            <person name="Durkin A."/>
            <person name="Radune D."/>
            <person name="Mohamoud Y."/>
            <person name="Shay R."/>
            <person name="Jin S."/>
            <person name="Zhang X."/>
            <person name="Lucey K."/>
            <person name="Ballor N.R."/>
            <person name="Ottesen E."/>
            <person name="Rosenthal R."/>
            <person name="Allen A."/>
            <person name="Leadbetter J.R."/>
            <person name="Paulsen I.T."/>
        </authorList>
    </citation>
    <scope>NUCLEOTIDE SEQUENCE [LARGE SCALE GENOMIC DNA]</scope>
    <source>
        <strain evidence="10">ATCC BAA-888 / DSM 13862 / ZAS-9</strain>
    </source>
</reference>
<dbReference type="PANTHER" id="PTHR43034:SF2">
    <property type="entry name" value="ION-TRANSLOCATING OXIDOREDUCTASE COMPLEX SUBUNIT C"/>
    <property type="match status" value="1"/>
</dbReference>
<keyword evidence="5" id="KW-0249">Electron transport</keyword>
<dbReference type="HOGENOM" id="CLU_010808_6_0_12"/>
<organism evidence="9 10">
    <name type="scientific">Leadbettera azotonutricia (strain ATCC BAA-888 / DSM 13862 / ZAS-9)</name>
    <name type="common">Treponema azotonutricium</name>
    <dbReference type="NCBI Taxonomy" id="545695"/>
    <lineage>
        <taxon>Bacteria</taxon>
        <taxon>Pseudomonadati</taxon>
        <taxon>Spirochaetota</taxon>
        <taxon>Spirochaetia</taxon>
        <taxon>Spirochaetales</taxon>
        <taxon>Breznakiellaceae</taxon>
        <taxon>Leadbettera</taxon>
    </lineage>
</organism>
<dbReference type="InterPro" id="IPR010208">
    <property type="entry name" value="Ion_transpt_RnfC/RsxC"/>
</dbReference>
<dbReference type="InterPro" id="IPR017900">
    <property type="entry name" value="4Fe4S_Fe_S_CS"/>
</dbReference>
<dbReference type="PANTHER" id="PTHR43034">
    <property type="entry name" value="ION-TRANSLOCATING OXIDOREDUCTASE COMPLEX SUBUNIT C"/>
    <property type="match status" value="1"/>
</dbReference>
<sequence length="441" mass="47682">MSKVYSFPRGGISFDDPTVPSRNSSVTAFLPGLSVIPLVQHAGGRAYPIVSIGENVKEGMLVGRGQGMGSANIHATVPGRVIKMVSWKMADGKTNDALVIRMEGSFEKLGKKEDVYPWQGMLPYDLQRIIAEFGVVEMEGLGRPVSDIIASLRNESESITLVVRCVFDDPWLAADYVLCNERLKAVVEGSRIIARTVRASRIIYAVSHREKELGERFLAEAGNWDPPSFLALVGDRYPQRNRRELELVLRSYGKQEGLELGSLFILGPATLAAVHDAIKLKKPILDRYVAVGGSAVKKPQVMKVRIGSRIGEVFSQCGGFVDKPMRIASGSPLIGKAVADLDEPVVKTSYAIFAILEAQKAPSPSGCCISCGECRNVCPVGLDPEELYKRTRSSSGLKENPSQDVLSSRAAECHGCGCCEVVCPSRLPLSSAITSSALRGN</sequence>
<dbReference type="GO" id="GO:0016020">
    <property type="term" value="C:membrane"/>
    <property type="evidence" value="ECO:0007669"/>
    <property type="project" value="InterPro"/>
</dbReference>
<dbReference type="GO" id="GO:0046872">
    <property type="term" value="F:metal ion binding"/>
    <property type="evidence" value="ECO:0007669"/>
    <property type="project" value="UniProtKB-KW"/>
</dbReference>
<dbReference type="Pfam" id="PF13183">
    <property type="entry name" value="Fer4_8"/>
    <property type="match status" value="1"/>
</dbReference>
<dbReference type="GO" id="GO:0051539">
    <property type="term" value="F:4 iron, 4 sulfur cluster binding"/>
    <property type="evidence" value="ECO:0007669"/>
    <property type="project" value="UniProtKB-KW"/>
</dbReference>
<dbReference type="Pfam" id="PF10531">
    <property type="entry name" value="SLBB"/>
    <property type="match status" value="1"/>
</dbReference>
<evidence type="ECO:0000259" key="8">
    <source>
        <dbReference type="PROSITE" id="PS51379"/>
    </source>
</evidence>
<dbReference type="Proteomes" id="UP000009222">
    <property type="component" value="Chromosome"/>
</dbReference>
<dbReference type="InterPro" id="IPR026902">
    <property type="entry name" value="RnfC_N"/>
</dbReference>
<dbReference type="GO" id="GO:0009055">
    <property type="term" value="F:electron transfer activity"/>
    <property type="evidence" value="ECO:0007669"/>
    <property type="project" value="InterPro"/>
</dbReference>
<feature type="domain" description="4Fe-4S ferredoxin-type" evidence="8">
    <location>
        <begin position="404"/>
        <end position="433"/>
    </location>
</feature>
<dbReference type="Gene3D" id="3.30.70.3270">
    <property type="match status" value="1"/>
</dbReference>
<evidence type="ECO:0000256" key="3">
    <source>
        <dbReference type="ARBA" id="ARBA00022723"/>
    </source>
</evidence>
<reference evidence="9 10" key="2">
    <citation type="journal article" date="2011" name="ISME J.">
        <title>RNA-seq reveals cooperative metabolic interactions between two termite-gut spirochete species in co-culture.</title>
        <authorList>
            <person name="Rosenthal A.Z."/>
            <person name="Matson E.G."/>
            <person name="Eldar A."/>
            <person name="Leadbetter J.R."/>
        </authorList>
    </citation>
    <scope>NUCLEOTIDE SEQUENCE [LARGE SCALE GENOMIC DNA]</scope>
    <source>
        <strain evidence="10">ATCC BAA-888 / DSM 13862 / ZAS-9</strain>
    </source>
</reference>
<evidence type="ECO:0000256" key="2">
    <source>
        <dbReference type="ARBA" id="ARBA00022485"/>
    </source>
</evidence>
<dbReference type="EMBL" id="CP001841">
    <property type="protein sequence ID" value="AEF83383.1"/>
    <property type="molecule type" value="Genomic_DNA"/>
</dbReference>
<dbReference type="AlphaFoldDB" id="F5YE39"/>
<evidence type="ECO:0000256" key="6">
    <source>
        <dbReference type="ARBA" id="ARBA00023004"/>
    </source>
</evidence>
<evidence type="ECO:0000313" key="9">
    <source>
        <dbReference type="EMBL" id="AEF83383.1"/>
    </source>
</evidence>
<keyword evidence="3" id="KW-0479">Metal-binding</keyword>
<dbReference type="PROSITE" id="PS00198">
    <property type="entry name" value="4FE4S_FER_1"/>
    <property type="match status" value="1"/>
</dbReference>
<keyword evidence="7" id="KW-0411">Iron-sulfur</keyword>